<proteinExistence type="predicted"/>
<dbReference type="Proteomes" id="UP000050360">
    <property type="component" value="Unassembled WGS sequence"/>
</dbReference>
<evidence type="ECO:0000313" key="1">
    <source>
        <dbReference type="EMBL" id="KPQ44807.1"/>
    </source>
</evidence>
<evidence type="ECO:0000313" key="2">
    <source>
        <dbReference type="Proteomes" id="UP000050360"/>
    </source>
</evidence>
<organism evidence="1 2">
    <name type="scientific">Candidatus Methanoperedens nitratireducens</name>
    <dbReference type="NCBI Taxonomy" id="1392998"/>
    <lineage>
        <taxon>Archaea</taxon>
        <taxon>Methanobacteriati</taxon>
        <taxon>Methanobacteriota</taxon>
        <taxon>Stenosarchaea group</taxon>
        <taxon>Methanomicrobia</taxon>
        <taxon>Methanosarcinales</taxon>
        <taxon>ANME-2 cluster</taxon>
        <taxon>Candidatus Methanoperedentaceae</taxon>
        <taxon>Candidatus Methanoperedens</taxon>
    </lineage>
</organism>
<comment type="caution">
    <text evidence="1">The sequence shown here is derived from an EMBL/GenBank/DDBJ whole genome shotgun (WGS) entry which is preliminary data.</text>
</comment>
<protein>
    <submittedName>
        <fullName evidence="1">Uncharacterized protein</fullName>
    </submittedName>
</protein>
<gene>
    <name evidence="1" type="ORF">MPEBLZ_00603</name>
</gene>
<dbReference type="EMBL" id="LKCM01000054">
    <property type="protein sequence ID" value="KPQ44807.1"/>
    <property type="molecule type" value="Genomic_DNA"/>
</dbReference>
<accession>A0A0P8AJF0</accession>
<sequence length="53" mass="5908">MKLKPVVDCPGVGQGKKIDKKKIESDATSFIRENQELIRNLKKKGKKGVIEAL</sequence>
<reference evidence="1 2" key="1">
    <citation type="submission" date="2015-09" db="EMBL/GenBank/DDBJ databases">
        <title>A metagenomics-based metabolic model of nitrate-dependent anaerobic oxidation of methane by Methanoperedens-like archaea.</title>
        <authorList>
            <person name="Arshad A."/>
            <person name="Speth D.R."/>
            <person name="De Graaf R.M."/>
            <person name="Op Den Camp H.J."/>
            <person name="Jetten M.S."/>
            <person name="Welte C.U."/>
        </authorList>
    </citation>
    <scope>NUCLEOTIDE SEQUENCE [LARGE SCALE GENOMIC DNA]</scope>
</reference>
<dbReference type="AlphaFoldDB" id="A0A0P8AJF0"/>
<name>A0A0P8AJF0_9EURY</name>